<organism evidence="4">
    <name type="scientific">Lygus hesperus</name>
    <name type="common">Western plant bug</name>
    <dbReference type="NCBI Taxonomy" id="30085"/>
    <lineage>
        <taxon>Eukaryota</taxon>
        <taxon>Metazoa</taxon>
        <taxon>Ecdysozoa</taxon>
        <taxon>Arthropoda</taxon>
        <taxon>Hexapoda</taxon>
        <taxon>Insecta</taxon>
        <taxon>Pterygota</taxon>
        <taxon>Neoptera</taxon>
        <taxon>Paraneoptera</taxon>
        <taxon>Hemiptera</taxon>
        <taxon>Heteroptera</taxon>
        <taxon>Panheteroptera</taxon>
        <taxon>Cimicomorpha</taxon>
        <taxon>Miridae</taxon>
        <taxon>Mirini</taxon>
        <taxon>Lygus</taxon>
    </lineage>
</organism>
<dbReference type="InterPro" id="IPR027806">
    <property type="entry name" value="HARBI1_dom"/>
</dbReference>
<evidence type="ECO:0000313" key="4">
    <source>
        <dbReference type="EMBL" id="JAG07123.1"/>
    </source>
</evidence>
<sequence length="120" mass="13607">MAPDGIIVSLKGSYNGREHDAGIWRQSGIQQQLREVCVFPNAKYVLYGDPAYPLSDLLITPYSARLRERPIAAEFNHSMSVVRQAVEWGFGKIVRDFAFIDFSKNQKLLLQNVQGMYKVA</sequence>
<dbReference type="EMBL" id="GBHO01036481">
    <property type="protein sequence ID" value="JAG07123.1"/>
    <property type="molecule type" value="Transcribed_RNA"/>
</dbReference>
<gene>
    <name evidence="4" type="primary">RLP12</name>
    <name evidence="4" type="ORF">CM83_41639</name>
</gene>
<dbReference type="AlphaFoldDB" id="A0A0A9WKW9"/>
<feature type="domain" description="DDE Tnp4" evidence="3">
    <location>
        <begin position="2"/>
        <end position="101"/>
    </location>
</feature>
<keyword evidence="2" id="KW-0479">Metal-binding</keyword>
<dbReference type="GO" id="GO:0046872">
    <property type="term" value="F:metal ion binding"/>
    <property type="evidence" value="ECO:0007669"/>
    <property type="project" value="UniProtKB-KW"/>
</dbReference>
<proteinExistence type="predicted"/>
<evidence type="ECO:0000259" key="3">
    <source>
        <dbReference type="Pfam" id="PF13359"/>
    </source>
</evidence>
<feature type="non-terminal residue" evidence="4">
    <location>
        <position position="120"/>
    </location>
</feature>
<accession>A0A0A9WKW9</accession>
<dbReference type="Pfam" id="PF13359">
    <property type="entry name" value="DDE_Tnp_4"/>
    <property type="match status" value="1"/>
</dbReference>
<protein>
    <submittedName>
        <fullName evidence="4">Receptor-like protein 12</fullName>
    </submittedName>
</protein>
<evidence type="ECO:0000256" key="1">
    <source>
        <dbReference type="ARBA" id="ARBA00001968"/>
    </source>
</evidence>
<comment type="cofactor">
    <cofactor evidence="1">
        <name>a divalent metal cation</name>
        <dbReference type="ChEBI" id="CHEBI:60240"/>
    </cofactor>
</comment>
<evidence type="ECO:0000256" key="2">
    <source>
        <dbReference type="ARBA" id="ARBA00022723"/>
    </source>
</evidence>
<name>A0A0A9WKW9_LYGHE</name>
<reference evidence="4" key="1">
    <citation type="journal article" date="2014" name="PLoS ONE">
        <title>Transcriptome-Based Identification of ABC Transporters in the Western Tarnished Plant Bug Lygus hesperus.</title>
        <authorList>
            <person name="Hull J.J."/>
            <person name="Chaney K."/>
            <person name="Geib S.M."/>
            <person name="Fabrick J.A."/>
            <person name="Brent C.S."/>
            <person name="Walsh D."/>
            <person name="Lavine L.C."/>
        </authorList>
    </citation>
    <scope>NUCLEOTIDE SEQUENCE</scope>
</reference>
<reference evidence="4" key="2">
    <citation type="submission" date="2014-07" db="EMBL/GenBank/DDBJ databases">
        <authorList>
            <person name="Hull J."/>
        </authorList>
    </citation>
    <scope>NUCLEOTIDE SEQUENCE</scope>
</reference>
<keyword evidence="4" id="KW-0675">Receptor</keyword>